<dbReference type="RefSeq" id="WP_015389847.1">
    <property type="nucleotide sequence ID" value="NC_020284.1"/>
</dbReference>
<feature type="transmembrane region" description="Helical" evidence="8">
    <location>
        <begin position="56"/>
        <end position="79"/>
    </location>
</feature>
<keyword evidence="7 8" id="KW-0472">Membrane</keyword>
<reference evidence="9 10" key="1">
    <citation type="journal article" date="2013" name="Genome Biol. Evol.">
        <title>Genome evolution and phylogenomic analysis of candidatus kinetoplastibacterium, the betaproteobacterial endosymbionts of strigomonas and angomonas.</title>
        <authorList>
            <person name="Alves J.M."/>
            <person name="Serrano M.G."/>
            <person name="Maia da Silva F."/>
            <person name="Voegtly L.J."/>
            <person name="Matveyev A.V."/>
            <person name="Teixeira M.M."/>
            <person name="Camargo E.P."/>
            <person name="Buck G.A."/>
        </authorList>
    </citation>
    <scope>NUCLEOTIDE SEQUENCE [LARGE SCALE GENOMIC DNA]</scope>
    <source>
        <strain evidence="9 10">TCC219</strain>
    </source>
</reference>
<evidence type="ECO:0000313" key="9">
    <source>
        <dbReference type="EMBL" id="AGF49363.1"/>
    </source>
</evidence>
<feature type="transmembrane region" description="Helical" evidence="8">
    <location>
        <begin position="117"/>
        <end position="138"/>
    </location>
</feature>
<feature type="transmembrane region" description="Helical" evidence="8">
    <location>
        <begin position="144"/>
        <end position="166"/>
    </location>
</feature>
<feature type="transmembrane region" description="Helical" evidence="8">
    <location>
        <begin position="85"/>
        <end position="105"/>
    </location>
</feature>
<evidence type="ECO:0000256" key="8">
    <source>
        <dbReference type="SAM" id="Phobius"/>
    </source>
</evidence>
<evidence type="ECO:0000256" key="4">
    <source>
        <dbReference type="ARBA" id="ARBA00022692"/>
    </source>
</evidence>
<evidence type="ECO:0000256" key="1">
    <source>
        <dbReference type="ARBA" id="ARBA00004651"/>
    </source>
</evidence>
<protein>
    <submittedName>
        <fullName evidence="9">Rod shape-determining protein MreD</fullName>
    </submittedName>
</protein>
<gene>
    <name evidence="9" type="ORF">ST1E_0106</name>
</gene>
<dbReference type="Proteomes" id="UP000011658">
    <property type="component" value="Chromosome"/>
</dbReference>
<dbReference type="GO" id="GO:0005886">
    <property type="term" value="C:plasma membrane"/>
    <property type="evidence" value="ECO:0007669"/>
    <property type="project" value="UniProtKB-SubCell"/>
</dbReference>
<keyword evidence="10" id="KW-1185">Reference proteome</keyword>
<keyword evidence="4 8" id="KW-0812">Transmembrane</keyword>
<sequence length="178" mass="20718">MSINKKYRNIGIPTNVDNTKMMEPIESQFIYLTIVASWIMSLLPCRIFLDLPIIVISFWCIYESSKIGLLTAFFFSILIDVQQSLIMGSSALEYLLIAYFSLFLHRRLLCFDILSQSLHLLPIFFISKFVKSLFVSWINGYWIGWLLILDTIFISIIWPIIGCVLLKYKRTQVDSDIP</sequence>
<organism evidence="9 10">
    <name type="scientific">Candidatus Kinetoplastidibacterium galati TCC219</name>
    <dbReference type="NCBI Taxonomy" id="1208921"/>
    <lineage>
        <taxon>Bacteria</taxon>
        <taxon>Pseudomonadati</taxon>
        <taxon>Pseudomonadota</taxon>
        <taxon>Betaproteobacteria</taxon>
        <taxon>Candidatus Kinetoplastidibacterium</taxon>
    </lineage>
</organism>
<name>M1LA19_9PROT</name>
<proteinExistence type="inferred from homology"/>
<keyword evidence="6 8" id="KW-1133">Transmembrane helix</keyword>
<dbReference type="OrthoDB" id="5297408at2"/>
<evidence type="ECO:0000256" key="3">
    <source>
        <dbReference type="ARBA" id="ARBA00022475"/>
    </source>
</evidence>
<dbReference type="EMBL" id="CP003806">
    <property type="protein sequence ID" value="AGF49363.1"/>
    <property type="molecule type" value="Genomic_DNA"/>
</dbReference>
<dbReference type="STRING" id="1208921.ST1E_0106"/>
<evidence type="ECO:0000256" key="2">
    <source>
        <dbReference type="ARBA" id="ARBA00007776"/>
    </source>
</evidence>
<evidence type="ECO:0000256" key="6">
    <source>
        <dbReference type="ARBA" id="ARBA00022989"/>
    </source>
</evidence>
<dbReference type="GO" id="GO:0008360">
    <property type="term" value="P:regulation of cell shape"/>
    <property type="evidence" value="ECO:0007669"/>
    <property type="project" value="UniProtKB-KW"/>
</dbReference>
<dbReference type="HOGENOM" id="CLU_119315_1_1_4"/>
<evidence type="ECO:0000313" key="10">
    <source>
        <dbReference type="Proteomes" id="UP000011658"/>
    </source>
</evidence>
<keyword evidence="3" id="KW-1003">Cell membrane</keyword>
<comment type="similarity">
    <text evidence="2">Belongs to the MreD family.</text>
</comment>
<comment type="subcellular location">
    <subcellularLocation>
        <location evidence="1">Cell membrane</location>
        <topology evidence="1">Multi-pass membrane protein</topology>
    </subcellularLocation>
</comment>
<dbReference type="AlphaFoldDB" id="M1LA19"/>
<dbReference type="eggNOG" id="COG2891">
    <property type="taxonomic scope" value="Bacteria"/>
</dbReference>
<dbReference type="NCBIfam" id="TIGR03426">
    <property type="entry name" value="shape_MreD"/>
    <property type="match status" value="1"/>
</dbReference>
<evidence type="ECO:0000256" key="7">
    <source>
        <dbReference type="ARBA" id="ARBA00023136"/>
    </source>
</evidence>
<accession>M1LA19</accession>
<evidence type="ECO:0000256" key="5">
    <source>
        <dbReference type="ARBA" id="ARBA00022960"/>
    </source>
</evidence>
<keyword evidence="5" id="KW-0133">Cell shape</keyword>
<dbReference type="PATRIC" id="fig|1208921.3.peg.654"/>
<dbReference type="KEGG" id="kga:ST1E_0106"/>
<dbReference type="InterPro" id="IPR007227">
    <property type="entry name" value="Cell_shape_determining_MreD"/>
</dbReference>